<evidence type="ECO:0000313" key="1">
    <source>
        <dbReference type="EnsemblMetazoa" id="CLYHEMP015421.1"/>
    </source>
</evidence>
<sequence>MEESVLHVESRVRNNNGATFPRLTSQSMMNGIYREFNGNKGFGFCGLMNIQCGKVKAIGQWTNKIWFLWLDEHSTWKRKQLVKALHLRKLLGWVSINYADCMVRTANGFKLTSISNRPVIKDLLIAPLGNSPFCAKRSLDLDINKNNI</sequence>
<accession>A0A7M5X051</accession>
<protein>
    <submittedName>
        <fullName evidence="1">Uncharacterized protein</fullName>
    </submittedName>
</protein>
<reference evidence="1" key="1">
    <citation type="submission" date="2021-01" db="UniProtKB">
        <authorList>
            <consortium name="EnsemblMetazoa"/>
        </authorList>
    </citation>
    <scope>IDENTIFICATION</scope>
</reference>
<dbReference type="AlphaFoldDB" id="A0A7M5X051"/>
<name>A0A7M5X051_9CNID</name>
<dbReference type="EnsemblMetazoa" id="CLYHEMT015421.1">
    <property type="protein sequence ID" value="CLYHEMP015421.1"/>
    <property type="gene ID" value="CLYHEMG015421"/>
</dbReference>
<keyword evidence="2" id="KW-1185">Reference proteome</keyword>
<proteinExistence type="predicted"/>
<dbReference type="Proteomes" id="UP000594262">
    <property type="component" value="Unplaced"/>
</dbReference>
<organism evidence="1 2">
    <name type="scientific">Clytia hemisphaerica</name>
    <dbReference type="NCBI Taxonomy" id="252671"/>
    <lineage>
        <taxon>Eukaryota</taxon>
        <taxon>Metazoa</taxon>
        <taxon>Cnidaria</taxon>
        <taxon>Hydrozoa</taxon>
        <taxon>Hydroidolina</taxon>
        <taxon>Leptothecata</taxon>
        <taxon>Obeliida</taxon>
        <taxon>Clytiidae</taxon>
        <taxon>Clytia</taxon>
    </lineage>
</organism>
<evidence type="ECO:0000313" key="2">
    <source>
        <dbReference type="Proteomes" id="UP000594262"/>
    </source>
</evidence>